<dbReference type="Pfam" id="PF07714">
    <property type="entry name" value="PK_Tyr_Ser-Thr"/>
    <property type="match status" value="1"/>
</dbReference>
<dbReference type="GO" id="GO:0016020">
    <property type="term" value="C:membrane"/>
    <property type="evidence" value="ECO:0007669"/>
    <property type="project" value="UniProtKB-SubCell"/>
</dbReference>
<dbReference type="InterPro" id="IPR011009">
    <property type="entry name" value="Kinase-like_dom_sf"/>
</dbReference>
<evidence type="ECO:0000256" key="9">
    <source>
        <dbReference type="ARBA" id="ARBA00022989"/>
    </source>
</evidence>
<dbReference type="GO" id="GO:0010038">
    <property type="term" value="P:response to metal ion"/>
    <property type="evidence" value="ECO:0007669"/>
    <property type="project" value="UniProtKB-ARBA"/>
</dbReference>
<keyword evidence="8" id="KW-0067">ATP-binding</keyword>
<evidence type="ECO:0000313" key="16">
    <source>
        <dbReference type="EMBL" id="KAK4602950.1"/>
    </source>
</evidence>
<dbReference type="Proteomes" id="UP001324115">
    <property type="component" value="Unassembled WGS sequence"/>
</dbReference>
<dbReference type="Gene3D" id="1.10.510.10">
    <property type="entry name" value="Transferase(Phosphotransferase) domain 1"/>
    <property type="match status" value="1"/>
</dbReference>
<evidence type="ECO:0000256" key="10">
    <source>
        <dbReference type="ARBA" id="ARBA00023136"/>
    </source>
</evidence>
<feature type="transmembrane region" description="Helical" evidence="13">
    <location>
        <begin position="453"/>
        <end position="475"/>
    </location>
</feature>
<comment type="subcellular location">
    <subcellularLocation>
        <location evidence="1">Membrane</location>
        <topology evidence="1">Single-pass type I membrane protein</topology>
    </subcellularLocation>
</comment>
<dbReference type="PROSITE" id="PS50011">
    <property type="entry name" value="PROTEIN_KINASE_DOM"/>
    <property type="match status" value="1"/>
</dbReference>
<evidence type="ECO:0000256" key="11">
    <source>
        <dbReference type="ARBA" id="ARBA00023180"/>
    </source>
</evidence>
<feature type="domain" description="Protein kinase" evidence="15">
    <location>
        <begin position="510"/>
        <end position="785"/>
    </location>
</feature>
<keyword evidence="5 14" id="KW-0732">Signal</keyword>
<dbReference type="InterPro" id="IPR000719">
    <property type="entry name" value="Prot_kinase_dom"/>
</dbReference>
<dbReference type="Gene3D" id="2.60.120.430">
    <property type="entry name" value="Galactose-binding lectin"/>
    <property type="match status" value="2"/>
</dbReference>
<keyword evidence="10 13" id="KW-0472">Membrane</keyword>
<evidence type="ECO:0000313" key="17">
    <source>
        <dbReference type="Proteomes" id="UP001324115"/>
    </source>
</evidence>
<evidence type="ECO:0000256" key="6">
    <source>
        <dbReference type="ARBA" id="ARBA00022741"/>
    </source>
</evidence>
<keyword evidence="4 13" id="KW-0812">Transmembrane</keyword>
<protein>
    <recommendedName>
        <fullName evidence="15">Protein kinase domain-containing protein</fullName>
    </recommendedName>
</protein>
<dbReference type="EMBL" id="JAXUIC010000002">
    <property type="protein sequence ID" value="KAK4602950.1"/>
    <property type="molecule type" value="Genomic_DNA"/>
</dbReference>
<accession>A0AAN7J9E3</accession>
<dbReference type="PANTHER" id="PTHR34590:SF15">
    <property type="entry name" value="PROTEIN KINASE DOMAIN-CONTAINING PROTEIN"/>
    <property type="match status" value="1"/>
</dbReference>
<comment type="caution">
    <text evidence="16">The sequence shown here is derived from an EMBL/GenBank/DDBJ whole genome shotgun (WGS) entry which is preliminary data.</text>
</comment>
<dbReference type="FunFam" id="2.60.120.430:FF:000007">
    <property type="entry name" value="FERONIA receptor-like kinase"/>
    <property type="match status" value="1"/>
</dbReference>
<dbReference type="InterPro" id="IPR001245">
    <property type="entry name" value="Ser-Thr/Tyr_kinase_cat_dom"/>
</dbReference>
<dbReference type="PROSITE" id="PS00108">
    <property type="entry name" value="PROTEIN_KINASE_ST"/>
    <property type="match status" value="1"/>
</dbReference>
<evidence type="ECO:0000256" key="5">
    <source>
        <dbReference type="ARBA" id="ARBA00022729"/>
    </source>
</evidence>
<evidence type="ECO:0000259" key="15">
    <source>
        <dbReference type="PROSITE" id="PS50011"/>
    </source>
</evidence>
<evidence type="ECO:0000256" key="3">
    <source>
        <dbReference type="ARBA" id="ARBA00022679"/>
    </source>
</evidence>
<dbReference type="Gene3D" id="3.30.200.20">
    <property type="entry name" value="Phosphorylase Kinase, domain 1"/>
    <property type="match status" value="1"/>
</dbReference>
<dbReference type="InterPro" id="IPR024788">
    <property type="entry name" value="Malectin-like_Carb-bd_dom"/>
</dbReference>
<dbReference type="InterPro" id="IPR045272">
    <property type="entry name" value="ANXUR1/2-like"/>
</dbReference>
<feature type="region of interest" description="Disordered" evidence="12">
    <location>
        <begin position="414"/>
        <end position="446"/>
    </location>
</feature>
<evidence type="ECO:0000256" key="12">
    <source>
        <dbReference type="SAM" id="MobiDB-lite"/>
    </source>
</evidence>
<dbReference type="FunFam" id="1.10.510.10:FF:000252">
    <property type="entry name" value="Receptor-like protein kinase FERONIA"/>
    <property type="match status" value="1"/>
</dbReference>
<evidence type="ECO:0000256" key="1">
    <source>
        <dbReference type="ARBA" id="ARBA00004479"/>
    </source>
</evidence>
<dbReference type="Pfam" id="PF12819">
    <property type="entry name" value="Malectin_like"/>
    <property type="match status" value="1"/>
</dbReference>
<feature type="compositionally biased region" description="Pro residues" evidence="12">
    <location>
        <begin position="420"/>
        <end position="433"/>
    </location>
</feature>
<evidence type="ECO:0000256" key="2">
    <source>
        <dbReference type="ARBA" id="ARBA00022527"/>
    </source>
</evidence>
<dbReference type="GO" id="GO:0004714">
    <property type="term" value="F:transmembrane receptor protein tyrosine kinase activity"/>
    <property type="evidence" value="ECO:0007669"/>
    <property type="project" value="InterPro"/>
</dbReference>
<keyword evidence="7" id="KW-0418">Kinase</keyword>
<keyword evidence="9 13" id="KW-1133">Transmembrane helix</keyword>
<keyword evidence="3" id="KW-0808">Transferase</keyword>
<name>A0AAN7J9E3_QUERU</name>
<dbReference type="FunFam" id="2.60.120.430:FF:000003">
    <property type="entry name" value="FERONIA receptor-like kinase"/>
    <property type="match status" value="1"/>
</dbReference>
<evidence type="ECO:0000256" key="14">
    <source>
        <dbReference type="SAM" id="SignalP"/>
    </source>
</evidence>
<keyword evidence="2" id="KW-0723">Serine/threonine-protein kinase</keyword>
<dbReference type="SUPFAM" id="SSF56112">
    <property type="entry name" value="Protein kinase-like (PK-like)"/>
    <property type="match status" value="1"/>
</dbReference>
<dbReference type="InterPro" id="IPR008271">
    <property type="entry name" value="Ser/Thr_kinase_AS"/>
</dbReference>
<feature type="signal peptide" evidence="14">
    <location>
        <begin position="1"/>
        <end position="27"/>
    </location>
</feature>
<evidence type="ECO:0000256" key="8">
    <source>
        <dbReference type="ARBA" id="ARBA00022840"/>
    </source>
</evidence>
<organism evidence="16 17">
    <name type="scientific">Quercus rubra</name>
    <name type="common">Northern red oak</name>
    <name type="synonym">Quercus borealis</name>
    <dbReference type="NCBI Taxonomy" id="3512"/>
    <lineage>
        <taxon>Eukaryota</taxon>
        <taxon>Viridiplantae</taxon>
        <taxon>Streptophyta</taxon>
        <taxon>Embryophyta</taxon>
        <taxon>Tracheophyta</taxon>
        <taxon>Spermatophyta</taxon>
        <taxon>Magnoliopsida</taxon>
        <taxon>eudicotyledons</taxon>
        <taxon>Gunneridae</taxon>
        <taxon>Pentapetalae</taxon>
        <taxon>rosids</taxon>
        <taxon>fabids</taxon>
        <taxon>Fagales</taxon>
        <taxon>Fagaceae</taxon>
        <taxon>Quercus</taxon>
    </lineage>
</organism>
<sequence length="903" mass="101792">MQNSCRFFVYLFSVSSFFNYLTITVSAKPSPTYSFINDIMLNCGSSGISTDPDGREWTGDVGIHSKFVSLEQSNNTFILSNPHGSSIDHDPYKTARIFHSQFTYTFRVSPGQKFIRLYFNPSIYHDNFDMSKAFFTVTTGPFTLLSNFSIGSKSLVKEFCVNVLQNQTLNITFTPSINTSYAFINGIEIVSMPTSLYYSQFGDKGARLVGHNSQFHIQNNSALEMIYRLNVGGHSISPINDSGKLFRKWLNDTNFFLASYVNSIGNGAIQINYTSIPPYTAPKEVYQTARITRTSEDNKRYNLTWRLPVDSGFKYLVRLHFCKIQPEVKQRSNKGFRISIRNKTVEISADVITWSGGQGIPVYRDYVVMIPNKKSNGKTPLFIELRPNANSSSDYSDATLNGLELFKLNNSDANLAAPNPEVPHPPSPSPSPLRSPASQPLPYKNSKSGTKSVIFIEATVGVISVTFLLGLTIIWRRMRRKSIKSETPPILQAVGRRFTLQEIKTATNNFDRDLIIGKGGCGYVLRGYIDHEHTPVAIKVFGPTSSQGFREFQTEVEMLSRLRHPHLVSLIGYCNDERVKIIVYELMAHGALRDHLYKTDNPPLSWKQRLEICIGAARGILYLHEGEEHAIIHRDVKTSNILLEQNWVPKVSDFGLSRLGPTGLSHSQVTTEVKGTFGYMDPEYFYTHRLSVKSDVYGFGVVLFEVLCARQAVDMGLNDEQQSLAYWAHSCFEEGTLDKIIDPHLIDQISPESLRMYANIAYKCVCEDRDQRPKMVEVLRALEFAKELQEIADDGGHGVMINEEVPLCVGENQVVSRPRKKGQMGQSCPTFWNKSTSNKELLRFLSEKVGLKWVKSPKLGCIFAASEYNALPRIDVQLPDLSRCGPYTTPEKFVIEISKVEEP</sequence>
<reference evidence="16 17" key="1">
    <citation type="journal article" date="2023" name="G3 (Bethesda)">
        <title>A haplotype-resolved chromosome-scale genome for Quercus rubra L. provides insights into the genetics of adaptive traits for red oak species.</title>
        <authorList>
            <person name="Kapoor B."/>
            <person name="Jenkins J."/>
            <person name="Schmutz J."/>
            <person name="Zhebentyayeva T."/>
            <person name="Kuelheim C."/>
            <person name="Coggeshall M."/>
            <person name="Heim C."/>
            <person name="Lasky J.R."/>
            <person name="Leites L."/>
            <person name="Islam-Faridi N."/>
            <person name="Romero-Severson J."/>
            <person name="DeLeo V.L."/>
            <person name="Lucas S.M."/>
            <person name="Lazic D."/>
            <person name="Gailing O."/>
            <person name="Carlson J."/>
            <person name="Staton M."/>
        </authorList>
    </citation>
    <scope>NUCLEOTIDE SEQUENCE [LARGE SCALE GENOMIC DNA]</scope>
    <source>
        <strain evidence="16">Pseudo-F2</strain>
    </source>
</reference>
<gene>
    <name evidence="16" type="ORF">RGQ29_011796</name>
</gene>
<dbReference type="AlphaFoldDB" id="A0AAN7J9E3"/>
<evidence type="ECO:0000256" key="13">
    <source>
        <dbReference type="SAM" id="Phobius"/>
    </source>
</evidence>
<dbReference type="PANTHER" id="PTHR34590">
    <property type="entry name" value="OS03G0124300 PROTEIN-RELATED"/>
    <property type="match status" value="1"/>
</dbReference>
<keyword evidence="17" id="KW-1185">Reference proteome</keyword>
<dbReference type="SMART" id="SM00220">
    <property type="entry name" value="S_TKc"/>
    <property type="match status" value="1"/>
</dbReference>
<dbReference type="FunFam" id="3.30.200.20:FF:000039">
    <property type="entry name" value="receptor-like protein kinase FERONIA"/>
    <property type="match status" value="1"/>
</dbReference>
<evidence type="ECO:0000256" key="7">
    <source>
        <dbReference type="ARBA" id="ARBA00022777"/>
    </source>
</evidence>
<dbReference type="CDD" id="cd14066">
    <property type="entry name" value="STKc_IRAK"/>
    <property type="match status" value="1"/>
</dbReference>
<keyword evidence="6" id="KW-0547">Nucleotide-binding</keyword>
<dbReference type="GO" id="GO:0005524">
    <property type="term" value="F:ATP binding"/>
    <property type="evidence" value="ECO:0007669"/>
    <property type="project" value="UniProtKB-KW"/>
</dbReference>
<feature type="chain" id="PRO_5043003321" description="Protein kinase domain-containing protein" evidence="14">
    <location>
        <begin position="28"/>
        <end position="903"/>
    </location>
</feature>
<evidence type="ECO:0000256" key="4">
    <source>
        <dbReference type="ARBA" id="ARBA00022692"/>
    </source>
</evidence>
<proteinExistence type="predicted"/>
<keyword evidence="11" id="KW-0325">Glycoprotein</keyword>
<dbReference type="GO" id="GO:0004674">
    <property type="term" value="F:protein serine/threonine kinase activity"/>
    <property type="evidence" value="ECO:0007669"/>
    <property type="project" value="UniProtKB-KW"/>
</dbReference>